<feature type="transmembrane region" description="Helical" evidence="1">
    <location>
        <begin position="48"/>
        <end position="67"/>
    </location>
</feature>
<dbReference type="HOGENOM" id="CLU_083843_0_0_9"/>
<dbReference type="PANTHER" id="PTHR40078:SF1">
    <property type="entry name" value="INTEGRAL MEMBRANE PROTEIN"/>
    <property type="match status" value="1"/>
</dbReference>
<dbReference type="EMBL" id="CP002105">
    <property type="protein sequence ID" value="ADL12916.1"/>
    <property type="molecule type" value="Genomic_DNA"/>
</dbReference>
<feature type="transmembrane region" description="Helical" evidence="1">
    <location>
        <begin position="100"/>
        <end position="122"/>
    </location>
</feature>
<accession>D9QQX5</accession>
<protein>
    <recommendedName>
        <fullName evidence="4">YitT family protein</fullName>
    </recommendedName>
</protein>
<dbReference type="PANTHER" id="PTHR40078">
    <property type="entry name" value="INTEGRAL MEMBRANE PROTEIN-RELATED"/>
    <property type="match status" value="1"/>
</dbReference>
<sequence length="196" mass="21143">MKIAKKWTKFLIGLVVLSFGLVLTIKSNLGVRPWDVFHIGLTKYFDITIGQASQLTGLAVIIISFLIIRVKPTLGTIISIIIVGFLIDLVVAFIPQPVNIIWQYLYLFCGILIFGTGVGTYISAQCGAGPRDNLMIALHKKLKFKLGIIRNGIEVIILVIGSILGGPVGIGTVCAALGTGPVVEFSLNMMNDSNDN</sequence>
<dbReference type="Proteomes" id="UP000001661">
    <property type="component" value="Chromosome"/>
</dbReference>
<dbReference type="AlphaFoldDB" id="D9QQX5"/>
<dbReference type="OrthoDB" id="154912at2"/>
<dbReference type="KEGG" id="aar:Acear_1406"/>
<keyword evidence="3" id="KW-1185">Reference proteome</keyword>
<keyword evidence="1" id="KW-0812">Transmembrane</keyword>
<dbReference type="eggNOG" id="COG2364">
    <property type="taxonomic scope" value="Bacteria"/>
</dbReference>
<evidence type="ECO:0000313" key="3">
    <source>
        <dbReference type="Proteomes" id="UP000001661"/>
    </source>
</evidence>
<name>D9QQX5_ACEAZ</name>
<feature type="transmembrane region" description="Helical" evidence="1">
    <location>
        <begin position="74"/>
        <end position="94"/>
    </location>
</feature>
<proteinExistence type="predicted"/>
<dbReference type="RefSeq" id="WP_013278361.1">
    <property type="nucleotide sequence ID" value="NC_014378.1"/>
</dbReference>
<feature type="transmembrane region" description="Helical" evidence="1">
    <location>
        <begin position="155"/>
        <end position="178"/>
    </location>
</feature>
<keyword evidence="1" id="KW-0472">Membrane</keyword>
<evidence type="ECO:0000256" key="1">
    <source>
        <dbReference type="SAM" id="Phobius"/>
    </source>
</evidence>
<dbReference type="Pfam" id="PF19700">
    <property type="entry name" value="DUF6198"/>
    <property type="match status" value="1"/>
</dbReference>
<keyword evidence="1" id="KW-1133">Transmembrane helix</keyword>
<evidence type="ECO:0008006" key="4">
    <source>
        <dbReference type="Google" id="ProtNLM"/>
    </source>
</evidence>
<gene>
    <name evidence="2" type="ordered locus">Acear_1406</name>
</gene>
<dbReference type="InterPro" id="IPR038750">
    <property type="entry name" value="YczE/YyaS-like"/>
</dbReference>
<organism evidence="2 3">
    <name type="scientific">Acetohalobium arabaticum (strain ATCC 49924 / DSM 5501 / Z-7288)</name>
    <dbReference type="NCBI Taxonomy" id="574087"/>
    <lineage>
        <taxon>Bacteria</taxon>
        <taxon>Bacillati</taxon>
        <taxon>Bacillota</taxon>
        <taxon>Clostridia</taxon>
        <taxon>Halanaerobiales</taxon>
        <taxon>Halobacteroidaceae</taxon>
        <taxon>Acetohalobium</taxon>
    </lineage>
</organism>
<reference evidence="2 3" key="1">
    <citation type="journal article" date="2010" name="Stand. Genomic Sci.">
        <title>Complete genome sequence of Acetohalobium arabaticum type strain (Z-7288).</title>
        <authorList>
            <person name="Sikorski J."/>
            <person name="Lapidus A."/>
            <person name="Chertkov O."/>
            <person name="Lucas S."/>
            <person name="Copeland A."/>
            <person name="Glavina Del Rio T."/>
            <person name="Nolan M."/>
            <person name="Tice H."/>
            <person name="Cheng J.F."/>
            <person name="Han C."/>
            <person name="Brambilla E."/>
            <person name="Pitluck S."/>
            <person name="Liolios K."/>
            <person name="Ivanova N."/>
            <person name="Mavromatis K."/>
            <person name="Mikhailova N."/>
            <person name="Pati A."/>
            <person name="Bruce D."/>
            <person name="Detter C."/>
            <person name="Tapia R."/>
            <person name="Goodwin L."/>
            <person name="Chen A."/>
            <person name="Palaniappan K."/>
            <person name="Land M."/>
            <person name="Hauser L."/>
            <person name="Chang Y.J."/>
            <person name="Jeffries C.D."/>
            <person name="Rohde M."/>
            <person name="Goker M."/>
            <person name="Spring S."/>
            <person name="Woyke T."/>
            <person name="Bristow J."/>
            <person name="Eisen J.A."/>
            <person name="Markowitz V."/>
            <person name="Hugenholtz P."/>
            <person name="Kyrpides N.C."/>
            <person name="Klenk H.P."/>
        </authorList>
    </citation>
    <scope>NUCLEOTIDE SEQUENCE [LARGE SCALE GENOMIC DNA]</scope>
    <source>
        <strain evidence="3">ATCC 49924 / DSM 5501 / Z-7288</strain>
    </source>
</reference>
<evidence type="ECO:0000313" key="2">
    <source>
        <dbReference type="EMBL" id="ADL12916.1"/>
    </source>
</evidence>